<dbReference type="GO" id="GO:0032259">
    <property type="term" value="P:methylation"/>
    <property type="evidence" value="ECO:0007669"/>
    <property type="project" value="UniProtKB-KW"/>
</dbReference>
<evidence type="ECO:0000313" key="4">
    <source>
        <dbReference type="EMBL" id="NED99617.1"/>
    </source>
</evidence>
<dbReference type="AlphaFoldDB" id="A0A6L9S545"/>
<gene>
    <name evidence="4" type="ORF">G1H10_05500</name>
</gene>
<dbReference type="RefSeq" id="WP_163733859.1">
    <property type="nucleotide sequence ID" value="NZ_JAAGOA010000003.1"/>
</dbReference>
<protein>
    <submittedName>
        <fullName evidence="4">Class I SAM-dependent methyltransferase</fullName>
    </submittedName>
</protein>
<accession>A0A6L9S545</accession>
<dbReference type="GO" id="GO:0008168">
    <property type="term" value="F:methyltransferase activity"/>
    <property type="evidence" value="ECO:0007669"/>
    <property type="project" value="UniProtKB-KW"/>
</dbReference>
<evidence type="ECO:0000259" key="2">
    <source>
        <dbReference type="Pfam" id="PF08421"/>
    </source>
</evidence>
<dbReference type="InterPro" id="IPR029063">
    <property type="entry name" value="SAM-dependent_MTases_sf"/>
</dbReference>
<dbReference type="EMBL" id="JAAGOA010000003">
    <property type="protein sequence ID" value="NED99617.1"/>
    <property type="molecule type" value="Genomic_DNA"/>
</dbReference>
<dbReference type="Proteomes" id="UP000475214">
    <property type="component" value="Unassembled WGS sequence"/>
</dbReference>
<dbReference type="Pfam" id="PF08421">
    <property type="entry name" value="Methyltransf_13"/>
    <property type="match status" value="1"/>
</dbReference>
<proteinExistence type="predicted"/>
<dbReference type="InterPro" id="IPR013630">
    <property type="entry name" value="Methyltransf_Zn-bd_dom_put"/>
</dbReference>
<feature type="domain" description="Methyltransferase putative zinc binding" evidence="2">
    <location>
        <begin position="7"/>
        <end position="60"/>
    </location>
</feature>
<organism evidence="4 5">
    <name type="scientific">Phytoactinopolyspora halotolerans</name>
    <dbReference type="NCBI Taxonomy" id="1981512"/>
    <lineage>
        <taxon>Bacteria</taxon>
        <taxon>Bacillati</taxon>
        <taxon>Actinomycetota</taxon>
        <taxon>Actinomycetes</taxon>
        <taxon>Jiangellales</taxon>
        <taxon>Jiangellaceae</taxon>
        <taxon>Phytoactinopolyspora</taxon>
    </lineage>
</organism>
<dbReference type="InterPro" id="IPR013691">
    <property type="entry name" value="MeTrfase_14"/>
</dbReference>
<keyword evidence="5" id="KW-1185">Reference proteome</keyword>
<dbReference type="Pfam" id="PF13489">
    <property type="entry name" value="Methyltransf_23"/>
    <property type="match status" value="1"/>
</dbReference>
<reference evidence="4 5" key="1">
    <citation type="submission" date="2020-02" db="EMBL/GenBank/DDBJ databases">
        <authorList>
            <person name="Li X.-J."/>
            <person name="Han X.-M."/>
        </authorList>
    </citation>
    <scope>NUCLEOTIDE SEQUENCE [LARGE SCALE GENOMIC DNA]</scope>
    <source>
        <strain evidence="4 5">CCTCC AB 2017055</strain>
    </source>
</reference>
<dbReference type="Gene3D" id="3.40.50.150">
    <property type="entry name" value="Vaccinia Virus protein VP39"/>
    <property type="match status" value="1"/>
</dbReference>
<evidence type="ECO:0000256" key="1">
    <source>
        <dbReference type="SAM" id="MobiDB-lite"/>
    </source>
</evidence>
<keyword evidence="4" id="KW-0808">Transferase</keyword>
<dbReference type="Pfam" id="PF08484">
    <property type="entry name" value="Methyltransf_14"/>
    <property type="match status" value="1"/>
</dbReference>
<dbReference type="SUPFAM" id="SSF53335">
    <property type="entry name" value="S-adenosyl-L-methionine-dependent methyltransferases"/>
    <property type="match status" value="1"/>
</dbReference>
<dbReference type="Gene3D" id="3.40.50.720">
    <property type="entry name" value="NAD(P)-binding Rossmann-like Domain"/>
    <property type="match status" value="1"/>
</dbReference>
<dbReference type="InterPro" id="IPR038576">
    <property type="entry name" value="Methyltransf_Zn-bd_dom_put_sf"/>
</dbReference>
<name>A0A6L9S545_9ACTN</name>
<comment type="caution">
    <text evidence="4">The sequence shown here is derived from an EMBL/GenBank/DDBJ whole genome shotgun (WGS) entry which is preliminary data.</text>
</comment>
<feature type="compositionally biased region" description="Low complexity" evidence="1">
    <location>
        <begin position="259"/>
        <end position="272"/>
    </location>
</feature>
<evidence type="ECO:0000259" key="3">
    <source>
        <dbReference type="Pfam" id="PF08484"/>
    </source>
</evidence>
<feature type="region of interest" description="Disordered" evidence="1">
    <location>
        <begin position="259"/>
        <end position="278"/>
    </location>
</feature>
<sequence length="401" mass="43029">MTAQTSCLACGDDRLDPVADLGDAPVLTGALFPTREAARGAVCGRLDLAVCLDCGHVQNVAFDPALVQYDVSYDNSLHFSATFQQYSDELVARLVDECGIRGKHVVEIGSGKGDFLASLSEAGGNTGIGYDPTVAPDTTIPGVTLVQDYFSPGDQVEKYELLACRHVLEHLDHPAAMLASLAESAPQEALFYFEVPSAEFNFGPDGLWDCIYPHVSYFSTESLSALVRRSGFEIVSLRRSFHGQFLSLEARARPDAASSSITTSDTTWTGADVSSSGRTGDVETHLALVRSFAERWRSTVARWQDEVVTLRERGESLAVWGAGSKGVNFVNAVDPDGQVTVVDLNPRKDGHYLPGAGHRVGLPESLAGRAVSQVLITNPVYYAEICDQVAQLGVVAKVVTV</sequence>
<dbReference type="Gene3D" id="6.20.50.110">
    <property type="entry name" value="Methyltransferase, zinc-binding domain"/>
    <property type="match status" value="1"/>
</dbReference>
<evidence type="ECO:0000313" key="5">
    <source>
        <dbReference type="Proteomes" id="UP000475214"/>
    </source>
</evidence>
<keyword evidence="4" id="KW-0489">Methyltransferase</keyword>
<feature type="domain" description="C-methyltransferase" evidence="3">
    <location>
        <begin position="286"/>
        <end position="391"/>
    </location>
</feature>